<name>A0A5D4RCM4_9BACI</name>
<dbReference type="EMBL" id="VTER01000005">
    <property type="protein sequence ID" value="TYS48500.1"/>
    <property type="molecule type" value="Genomic_DNA"/>
</dbReference>
<dbReference type="PANTHER" id="PTHR48098">
    <property type="entry name" value="ENTEROCHELIN ESTERASE-RELATED"/>
    <property type="match status" value="1"/>
</dbReference>
<dbReference type="Gene3D" id="3.40.50.1820">
    <property type="entry name" value="alpha/beta hydrolase"/>
    <property type="match status" value="1"/>
</dbReference>
<dbReference type="Proteomes" id="UP000322139">
    <property type="component" value="Unassembled WGS sequence"/>
</dbReference>
<dbReference type="InterPro" id="IPR000801">
    <property type="entry name" value="Esterase-like"/>
</dbReference>
<dbReference type="AlphaFoldDB" id="A0A5D4RCM4"/>
<dbReference type="Pfam" id="PF00756">
    <property type="entry name" value="Esterase"/>
    <property type="match status" value="1"/>
</dbReference>
<dbReference type="PANTHER" id="PTHR48098:SF1">
    <property type="entry name" value="DIACYLGLYCEROL ACYLTRANSFERASE_MYCOLYLTRANSFERASE AG85A"/>
    <property type="match status" value="1"/>
</dbReference>
<comment type="caution">
    <text evidence="1">The sequence shown here is derived from an EMBL/GenBank/DDBJ whole genome shotgun (WGS) entry which is preliminary data.</text>
</comment>
<dbReference type="GO" id="GO:0016747">
    <property type="term" value="F:acyltransferase activity, transferring groups other than amino-acyl groups"/>
    <property type="evidence" value="ECO:0007669"/>
    <property type="project" value="TreeGrafter"/>
</dbReference>
<reference evidence="1 2" key="1">
    <citation type="submission" date="2019-08" db="EMBL/GenBank/DDBJ databases">
        <title>Bacillus genomes from the desert of Cuatro Cienegas, Coahuila.</title>
        <authorList>
            <person name="Olmedo-Alvarez G."/>
        </authorList>
    </citation>
    <scope>NUCLEOTIDE SEQUENCE [LARGE SCALE GENOMIC DNA]</scope>
    <source>
        <strain evidence="1 2">CH446_14T</strain>
    </source>
</reference>
<dbReference type="RefSeq" id="WP_148974682.1">
    <property type="nucleotide sequence ID" value="NZ_VTER01000005.1"/>
</dbReference>
<gene>
    <name evidence="1" type="ORF">FZD51_10255</name>
</gene>
<protein>
    <submittedName>
        <fullName evidence="1">Esterase family protein</fullName>
    </submittedName>
</protein>
<dbReference type="InterPro" id="IPR050583">
    <property type="entry name" value="Mycobacterial_A85_antigen"/>
</dbReference>
<organism evidence="1 2">
    <name type="scientific">Bacillus infantis</name>
    <dbReference type="NCBI Taxonomy" id="324767"/>
    <lineage>
        <taxon>Bacteria</taxon>
        <taxon>Bacillati</taxon>
        <taxon>Bacillota</taxon>
        <taxon>Bacilli</taxon>
        <taxon>Bacillales</taxon>
        <taxon>Bacillaceae</taxon>
        <taxon>Bacillus</taxon>
    </lineage>
</organism>
<dbReference type="SUPFAM" id="SSF53474">
    <property type="entry name" value="alpha/beta-Hydrolases"/>
    <property type="match status" value="1"/>
</dbReference>
<dbReference type="InterPro" id="IPR029058">
    <property type="entry name" value="AB_hydrolase_fold"/>
</dbReference>
<proteinExistence type="predicted"/>
<accession>A0A5D4RCM4</accession>
<evidence type="ECO:0000313" key="1">
    <source>
        <dbReference type="EMBL" id="TYS48500.1"/>
    </source>
</evidence>
<evidence type="ECO:0000313" key="2">
    <source>
        <dbReference type="Proteomes" id="UP000322139"/>
    </source>
</evidence>
<sequence>MPLIECSFSSEVLSKTVSMKVILPGESVSGLKERSGRKEYPVLFLLHGFSDDHTAWTRTSSLERYVEGLGLAVVMPQADNSYYTDMAHGGKYWTYLTEELPLKARAMFPLSSKKEDNFVAGHSMGGFGALKWVLNRPDMFKAAASMSGVADMVFHLENVRKENSDKTKALSLVFGEGDISRTANDIIWKLEELADSNREMPLLYQTCGTEDFLYEHNIRFFEKCKELNIPITSEFMEGDHNWAYWDQAIQKILRWLPIEDASSF</sequence>